<reference evidence="1" key="1">
    <citation type="submission" date="2021-02" db="EMBL/GenBank/DDBJ databases">
        <authorList>
            <person name="Bekaert M."/>
        </authorList>
    </citation>
    <scope>NUCLEOTIDE SEQUENCE</scope>
    <source>
        <strain evidence="1">IoA-00</strain>
    </source>
</reference>
<proteinExistence type="predicted"/>
<protein>
    <submittedName>
        <fullName evidence="1">(salmon louse) hypothetical protein</fullName>
    </submittedName>
</protein>
<accession>A0A7R8H172</accession>
<sequence length="143" mass="16121">MHMGGVDKADQLVSTRIWDRKSPTKFYLRLHFDYFEQVFVNASIAYKKKIAPISSAKDFRMSLVKGMVGDFTSRNRVITPASVQNFGTPLHLPSALPKRKRCVACRAIRIDKNATMGCTPTLYQGLVFCLQPCQNCYLKNPGS</sequence>
<dbReference type="AlphaFoldDB" id="A0A7R8H172"/>
<gene>
    <name evidence="1" type="ORF">LSAA_1332</name>
</gene>
<evidence type="ECO:0000313" key="2">
    <source>
        <dbReference type="Proteomes" id="UP000675881"/>
    </source>
</evidence>
<keyword evidence="2" id="KW-1185">Reference proteome</keyword>
<dbReference type="EMBL" id="HG994580">
    <property type="protein sequence ID" value="CAF2783343.1"/>
    <property type="molecule type" value="Genomic_DNA"/>
</dbReference>
<dbReference type="Proteomes" id="UP000675881">
    <property type="component" value="Chromosome 1"/>
</dbReference>
<name>A0A7R8H172_LEPSM</name>
<organism evidence="1 2">
    <name type="scientific">Lepeophtheirus salmonis</name>
    <name type="common">Salmon louse</name>
    <name type="synonym">Caligus salmonis</name>
    <dbReference type="NCBI Taxonomy" id="72036"/>
    <lineage>
        <taxon>Eukaryota</taxon>
        <taxon>Metazoa</taxon>
        <taxon>Ecdysozoa</taxon>
        <taxon>Arthropoda</taxon>
        <taxon>Crustacea</taxon>
        <taxon>Multicrustacea</taxon>
        <taxon>Hexanauplia</taxon>
        <taxon>Copepoda</taxon>
        <taxon>Siphonostomatoida</taxon>
        <taxon>Caligidae</taxon>
        <taxon>Lepeophtheirus</taxon>
    </lineage>
</organism>
<evidence type="ECO:0000313" key="1">
    <source>
        <dbReference type="EMBL" id="CAF2783343.1"/>
    </source>
</evidence>